<keyword evidence="5" id="KW-0472">Membrane</keyword>
<gene>
    <name evidence="10" type="ORF">IWT5_01215</name>
</gene>
<evidence type="ECO:0000313" key="10">
    <source>
        <dbReference type="EMBL" id="GAX08063.1"/>
    </source>
</evidence>
<proteinExistence type="predicted"/>
<evidence type="ECO:0000259" key="9">
    <source>
        <dbReference type="Pfam" id="PF17802"/>
    </source>
</evidence>
<feature type="signal peptide" evidence="6">
    <location>
        <begin position="1"/>
        <end position="30"/>
    </location>
</feature>
<accession>A0A1Z5J1Z1</accession>
<evidence type="ECO:0000313" key="11">
    <source>
        <dbReference type="Proteomes" id="UP000223370"/>
    </source>
</evidence>
<dbReference type="Proteomes" id="UP000223370">
    <property type="component" value="Unassembled WGS sequence"/>
</dbReference>
<keyword evidence="5" id="KW-1133">Transmembrane helix</keyword>
<dbReference type="InterPro" id="IPR019931">
    <property type="entry name" value="LPXTG_anchor"/>
</dbReference>
<dbReference type="NCBIfam" id="TIGR01167">
    <property type="entry name" value="LPXTG_anchor"/>
    <property type="match status" value="1"/>
</dbReference>
<feature type="domain" description="Gram-positive pilin subunit D1 N-terminal" evidence="8">
    <location>
        <begin position="35"/>
        <end position="195"/>
    </location>
</feature>
<protein>
    <submittedName>
        <fullName evidence="10">Uncharacterized protein</fullName>
    </submittedName>
</protein>
<dbReference type="OrthoDB" id="3263741at2"/>
<reference evidence="10 11" key="1">
    <citation type="submission" date="2015-11" db="EMBL/GenBank/DDBJ databases">
        <title>Draft genome sequences of new species of the genus Lactobacillus isolated from orchardgrass silage.</title>
        <authorList>
            <person name="Tohno M."/>
            <person name="Tanizawa Y."/>
            <person name="Arita M."/>
        </authorList>
    </citation>
    <scope>NUCLEOTIDE SEQUENCE [LARGE SCALE GENOMIC DNA]</scope>
    <source>
        <strain evidence="10 11">IWT5</strain>
    </source>
</reference>
<feature type="transmembrane region" description="Helical" evidence="5">
    <location>
        <begin position="480"/>
        <end position="500"/>
    </location>
</feature>
<evidence type="ECO:0000256" key="4">
    <source>
        <dbReference type="ARBA" id="ARBA00023088"/>
    </source>
</evidence>
<dbReference type="Pfam" id="PF17802">
    <property type="entry name" value="SpaA"/>
    <property type="match status" value="1"/>
</dbReference>
<keyword evidence="4" id="KW-0572">Peptidoglycan-anchor</keyword>
<feature type="domain" description="SpaA-like prealbumin fold" evidence="9">
    <location>
        <begin position="352"/>
        <end position="459"/>
    </location>
</feature>
<comment type="caution">
    <text evidence="10">The sequence shown here is derived from an EMBL/GenBank/DDBJ whole genome shotgun (WGS) entry which is preliminary data.</text>
</comment>
<evidence type="ECO:0000256" key="2">
    <source>
        <dbReference type="ARBA" id="ARBA00022525"/>
    </source>
</evidence>
<evidence type="ECO:0000256" key="1">
    <source>
        <dbReference type="ARBA" id="ARBA00022512"/>
    </source>
</evidence>
<keyword evidence="2" id="KW-0964">Secreted</keyword>
<dbReference type="InterPro" id="IPR032364">
    <property type="entry name" value="GramPos_pilinD1_N"/>
</dbReference>
<name>A0A1Z5J1Z1_9LACO</name>
<evidence type="ECO:0000256" key="5">
    <source>
        <dbReference type="SAM" id="Phobius"/>
    </source>
</evidence>
<evidence type="ECO:0000256" key="6">
    <source>
        <dbReference type="SAM" id="SignalP"/>
    </source>
</evidence>
<dbReference type="InterPro" id="IPR026466">
    <property type="entry name" value="Fim_isopep_form_D2_dom"/>
</dbReference>
<organism evidence="10 11">
    <name type="scientific">Secundilactobacillus silagincola</name>
    <dbReference type="NCBI Taxonomy" id="1714681"/>
    <lineage>
        <taxon>Bacteria</taxon>
        <taxon>Bacillati</taxon>
        <taxon>Bacillota</taxon>
        <taxon>Bacilli</taxon>
        <taxon>Lactobacillales</taxon>
        <taxon>Lactobacillaceae</taxon>
        <taxon>Secundilactobacillus</taxon>
    </lineage>
</organism>
<feature type="chain" id="PRO_5012622411" evidence="6">
    <location>
        <begin position="31"/>
        <end position="509"/>
    </location>
</feature>
<evidence type="ECO:0000256" key="3">
    <source>
        <dbReference type="ARBA" id="ARBA00022729"/>
    </source>
</evidence>
<evidence type="ECO:0000259" key="8">
    <source>
        <dbReference type="Pfam" id="PF16555"/>
    </source>
</evidence>
<dbReference type="EMBL" id="BCMJ01000004">
    <property type="protein sequence ID" value="GAX08063.1"/>
    <property type="molecule type" value="Genomic_DNA"/>
</dbReference>
<keyword evidence="1" id="KW-0134">Cell wall</keyword>
<dbReference type="InterPro" id="IPR041033">
    <property type="entry name" value="SpaA_PFL_dom_1"/>
</dbReference>
<evidence type="ECO:0000259" key="7">
    <source>
        <dbReference type="Pfam" id="PF00746"/>
    </source>
</evidence>
<dbReference type="InterPro" id="IPR048052">
    <property type="entry name" value="FM1-like"/>
</dbReference>
<feature type="domain" description="Gram-positive cocci surface proteins LPxTG" evidence="7">
    <location>
        <begin position="469"/>
        <end position="507"/>
    </location>
</feature>
<dbReference type="InterPro" id="IPR013783">
    <property type="entry name" value="Ig-like_fold"/>
</dbReference>
<dbReference type="Gene3D" id="2.60.40.10">
    <property type="entry name" value="Immunoglobulins"/>
    <property type="match status" value="2"/>
</dbReference>
<keyword evidence="3 6" id="KW-0732">Signal</keyword>
<sequence precursor="true">MNKLRHIFAALLLVLPLAFTGLTGMPSAKAASNETAYIRLHKLAFGSDQTLPDLPGSDDLLGKELSDNQLQGGKKLNGVEFTVYDVTNSYQHLSGTSAERQKLIQDNAVKAADGGYVVDSSTTKGEGTADFALPVKSTHEAGKNAVYLIRETKSISEEINDNQSVVKTADPIVLVMPLNQASTKGNPLHIYPKNQTKKTLTKDLNKLDSLDKIIDKKHSNITDAVLGYGDEVSYTVSVVVPADITSLDKFDVTDTPDDGLKIDTSSILIHGEQSSVTVPGWQFTPAPDGSPKFTINFDTSKLADYAGKTILITYNATVNKKFEPGTTINNHISLNNQPKVHGTTPITTGGARFEKTDADTGNGLKGAEFLVTSKDGKQYLTDTGTGYEWKELPANFDAESYDPAALEKTAVVLTSGKNGDFEVTGLGFGDYSLTEVKAPEGHALLTEPQTFKVDKDSYDEDHVIKIANAAEGVLPHTGGMGIYVIMIVGAVIIAAGIFFLKRNKRHEEI</sequence>
<dbReference type="NCBIfam" id="NF033902">
    <property type="entry name" value="iso_D2_wall_anc"/>
    <property type="match status" value="1"/>
</dbReference>
<dbReference type="RefSeq" id="WP_098824488.1">
    <property type="nucleotide sequence ID" value="NZ_BCMJ01000004.1"/>
</dbReference>
<keyword evidence="5" id="KW-0812">Transmembrane</keyword>
<dbReference type="AlphaFoldDB" id="A0A1Z5J1Z1"/>
<keyword evidence="11" id="KW-1185">Reference proteome</keyword>
<dbReference type="Gene3D" id="2.60.40.740">
    <property type="match status" value="1"/>
</dbReference>
<dbReference type="Pfam" id="PF16555">
    <property type="entry name" value="GramPos_pilinD1"/>
    <property type="match status" value="1"/>
</dbReference>
<dbReference type="NCBIfam" id="TIGR04226">
    <property type="entry name" value="RrgB_K2N_iso_D2"/>
    <property type="match status" value="1"/>
</dbReference>
<dbReference type="Pfam" id="PF00746">
    <property type="entry name" value="Gram_pos_anchor"/>
    <property type="match status" value="1"/>
</dbReference>